<feature type="region of interest" description="Disordered" evidence="1">
    <location>
        <begin position="1"/>
        <end position="241"/>
    </location>
</feature>
<evidence type="ECO:0000256" key="1">
    <source>
        <dbReference type="SAM" id="MobiDB-lite"/>
    </source>
</evidence>
<feature type="compositionally biased region" description="Basic and acidic residues" evidence="1">
    <location>
        <begin position="88"/>
        <end position="99"/>
    </location>
</feature>
<evidence type="ECO:0000313" key="2">
    <source>
        <dbReference type="EMBL" id="KKK16106.1"/>
    </source>
</evidence>
<reference evidence="2 3" key="1">
    <citation type="submission" date="2015-02" db="EMBL/GenBank/DDBJ databases">
        <title>Draft Genome Sequences of Two Closely-Related Aflatoxigenic Aspergillus Species Obtained from the Cote d'Ivoire.</title>
        <authorList>
            <person name="Moore G.G."/>
            <person name="Beltz S.B."/>
            <person name="Mack B.M."/>
        </authorList>
    </citation>
    <scope>NUCLEOTIDE SEQUENCE [LARGE SCALE GENOMIC DNA]</scope>
    <source>
        <strain evidence="2 3">SRRC1432</strain>
    </source>
</reference>
<protein>
    <submittedName>
        <fullName evidence="2">Uncharacterized protein</fullName>
    </submittedName>
</protein>
<accession>A0A0F8UZ71</accession>
<evidence type="ECO:0000313" key="3">
    <source>
        <dbReference type="Proteomes" id="UP000034947"/>
    </source>
</evidence>
<name>A0A0F8UZ71_9EURO</name>
<keyword evidence="3" id="KW-1185">Reference proteome</keyword>
<sequence length="241" mass="25538">MDLQGHPIPPGQRRTKATTDPMADRQPIYESSGPVLNDSLAAESVNRGGPYSENRGAEPLGVTSGQSTVHNIDTSAATKLSSAPVSAFREDRQRQEKYPEALGDQGNYPGAHLPGSGYVGGPTAAAKKELGINENEYPASGKPPQSGATASGSGYQTLTGASQKPSYAGAGQRGDESYFPDYPEYNASFDFDIGDENDPGRLAESGFRHRMAKSGLEAAAPREQGIRDSNWYQALNGDQRA</sequence>
<dbReference type="AlphaFoldDB" id="A0A0F8UZ71"/>
<proteinExistence type="predicted"/>
<dbReference type="OrthoDB" id="5383057at2759"/>
<dbReference type="Proteomes" id="UP000034947">
    <property type="component" value="Unassembled WGS sequence"/>
</dbReference>
<feature type="compositionally biased region" description="Polar residues" evidence="1">
    <location>
        <begin position="63"/>
        <end position="84"/>
    </location>
</feature>
<gene>
    <name evidence="2" type="ORF">AOCH_002560</name>
</gene>
<organism evidence="2 3">
    <name type="scientific">Aspergillus ochraceoroseus</name>
    <dbReference type="NCBI Taxonomy" id="138278"/>
    <lineage>
        <taxon>Eukaryota</taxon>
        <taxon>Fungi</taxon>
        <taxon>Dikarya</taxon>
        <taxon>Ascomycota</taxon>
        <taxon>Pezizomycotina</taxon>
        <taxon>Eurotiomycetes</taxon>
        <taxon>Eurotiomycetidae</taxon>
        <taxon>Eurotiales</taxon>
        <taxon>Aspergillaceae</taxon>
        <taxon>Aspergillus</taxon>
        <taxon>Aspergillus subgen. Nidulantes</taxon>
    </lineage>
</organism>
<dbReference type="VEuPathDB" id="FungiDB:P175DRAFT_0543254"/>
<dbReference type="EMBL" id="JYKN01002515">
    <property type="protein sequence ID" value="KKK16106.1"/>
    <property type="molecule type" value="Genomic_DNA"/>
</dbReference>
<feature type="compositionally biased region" description="Polar residues" evidence="1">
    <location>
        <begin position="146"/>
        <end position="165"/>
    </location>
</feature>
<comment type="caution">
    <text evidence="2">The sequence shown here is derived from an EMBL/GenBank/DDBJ whole genome shotgun (WGS) entry which is preliminary data.</text>
</comment>